<name>A0A9W7GEW9_9STRA</name>
<dbReference type="EMBL" id="BRYA01000167">
    <property type="protein sequence ID" value="GMI42190.1"/>
    <property type="molecule type" value="Genomic_DNA"/>
</dbReference>
<reference evidence="4" key="1">
    <citation type="journal article" date="2023" name="Commun. Biol.">
        <title>Genome analysis of Parmales, the sister group of diatoms, reveals the evolutionary specialization of diatoms from phago-mixotrophs to photoautotrophs.</title>
        <authorList>
            <person name="Ban H."/>
            <person name="Sato S."/>
            <person name="Yoshikawa S."/>
            <person name="Yamada K."/>
            <person name="Nakamura Y."/>
            <person name="Ichinomiya M."/>
            <person name="Sato N."/>
            <person name="Blanc-Mathieu R."/>
            <person name="Endo H."/>
            <person name="Kuwata A."/>
            <person name="Ogata H."/>
        </authorList>
    </citation>
    <scope>NUCLEOTIDE SEQUENCE [LARGE SCALE GENOMIC DNA]</scope>
</reference>
<evidence type="ECO:0000313" key="4">
    <source>
        <dbReference type="Proteomes" id="UP001165065"/>
    </source>
</evidence>
<comment type="caution">
    <text evidence="3">The sequence shown here is derived from an EMBL/GenBank/DDBJ whole genome shotgun (WGS) entry which is preliminary data.</text>
</comment>
<protein>
    <submittedName>
        <fullName evidence="3">Uncharacterized protein</fullName>
    </submittedName>
</protein>
<keyword evidence="2" id="KW-0472">Membrane</keyword>
<feature type="transmembrane region" description="Helical" evidence="2">
    <location>
        <begin position="7"/>
        <end position="25"/>
    </location>
</feature>
<proteinExistence type="predicted"/>
<organism evidence="3 4">
    <name type="scientific">Triparma columacea</name>
    <dbReference type="NCBI Taxonomy" id="722753"/>
    <lineage>
        <taxon>Eukaryota</taxon>
        <taxon>Sar</taxon>
        <taxon>Stramenopiles</taxon>
        <taxon>Ochrophyta</taxon>
        <taxon>Bolidophyceae</taxon>
        <taxon>Parmales</taxon>
        <taxon>Triparmaceae</taxon>
        <taxon>Triparma</taxon>
    </lineage>
</organism>
<feature type="transmembrane region" description="Helical" evidence="2">
    <location>
        <begin position="66"/>
        <end position="85"/>
    </location>
</feature>
<evidence type="ECO:0000256" key="1">
    <source>
        <dbReference type="SAM" id="MobiDB-lite"/>
    </source>
</evidence>
<sequence>MPVSHDYGDWVWAVTTFLTLIVFNVPSSKMPIGWIRSTYSVYLLCQTLQSLSSVANTEAGSEAHGVFLIFAGYAVAVTGLALLLGGGQVVSEEGSRWFRIFSASGAALACGTVALQMITESEIGYIMYFACTVVFSLCMLWEVFVRKRGTFRMRASVLFATFSACFFGLPDIWENVDDSYLITRLLDSIFYLPFACYSFRLYDDMIANSEVQPSLGGGGVGGSGDDAGDKLVEMENSPPEIEDV</sequence>
<dbReference type="AlphaFoldDB" id="A0A9W7GEW9"/>
<dbReference type="OrthoDB" id="10439345at2759"/>
<evidence type="ECO:0000313" key="3">
    <source>
        <dbReference type="EMBL" id="GMI42190.1"/>
    </source>
</evidence>
<feature type="region of interest" description="Disordered" evidence="1">
    <location>
        <begin position="215"/>
        <end position="244"/>
    </location>
</feature>
<feature type="compositionally biased region" description="Gly residues" evidence="1">
    <location>
        <begin position="215"/>
        <end position="225"/>
    </location>
</feature>
<accession>A0A9W7GEW9</accession>
<feature type="transmembrane region" description="Helical" evidence="2">
    <location>
        <begin position="97"/>
        <end position="119"/>
    </location>
</feature>
<keyword evidence="2" id="KW-1133">Transmembrane helix</keyword>
<evidence type="ECO:0000256" key="2">
    <source>
        <dbReference type="SAM" id="Phobius"/>
    </source>
</evidence>
<keyword evidence="4" id="KW-1185">Reference proteome</keyword>
<feature type="transmembrane region" description="Helical" evidence="2">
    <location>
        <begin position="125"/>
        <end position="144"/>
    </location>
</feature>
<dbReference type="Proteomes" id="UP001165065">
    <property type="component" value="Unassembled WGS sequence"/>
</dbReference>
<gene>
    <name evidence="3" type="ORF">TrCOL_g4625</name>
</gene>
<keyword evidence="2" id="KW-0812">Transmembrane</keyword>